<dbReference type="AlphaFoldDB" id="A0A927YPP4"/>
<proteinExistence type="predicted"/>
<evidence type="ECO:0000256" key="1">
    <source>
        <dbReference type="SAM" id="Phobius"/>
    </source>
</evidence>
<comment type="caution">
    <text evidence="3">The sequence shown here is derived from an EMBL/GenBank/DDBJ whole genome shotgun (WGS) entry which is preliminary data.</text>
</comment>
<keyword evidence="1" id="KW-0812">Transmembrane</keyword>
<gene>
    <name evidence="3" type="ORF">E7272_01970</name>
</gene>
<dbReference type="Pfam" id="PF04230">
    <property type="entry name" value="PS_pyruv_trans"/>
    <property type="match status" value="1"/>
</dbReference>
<protein>
    <recommendedName>
        <fullName evidence="2">Polysaccharide pyruvyl transferase domain-containing protein</fullName>
    </recommendedName>
</protein>
<reference evidence="3" key="1">
    <citation type="submission" date="2019-04" db="EMBL/GenBank/DDBJ databases">
        <title>Evolution of Biomass-Degrading Anaerobic Consortia Revealed by Metagenomics.</title>
        <authorList>
            <person name="Peng X."/>
        </authorList>
    </citation>
    <scope>NUCLEOTIDE SEQUENCE</scope>
    <source>
        <strain evidence="3">SIG311</strain>
    </source>
</reference>
<feature type="transmembrane region" description="Helical" evidence="1">
    <location>
        <begin position="17"/>
        <end position="38"/>
    </location>
</feature>
<feature type="domain" description="Polysaccharide pyruvyl transferase" evidence="2">
    <location>
        <begin position="60"/>
        <end position="303"/>
    </location>
</feature>
<keyword evidence="1" id="KW-0472">Membrane</keyword>
<sequence length="364" mass="43433">MWNHIKVIKFIKDHIPFFLRIIIIRLLVLVQCMYYRLFPKNKQWSGEKRIFVLLSTDYSNLGDHAMTYAHIKLLNDNFRDYKVHEVLVGDTIKFLSSIRKIIGPNDIITFKGGGNIGIEYFREELIRRKVINTFVNNRLIVFPQTVYFPDTWRGNKELKKTVEVFNNHPDLHLFLRDRKSYELMNRYVKRNVYLTPDIVFSLGRIEVDNKKSHGALMCLRRDVEGIYTDDDKEKIYRILRKKFNNDVIVSDTIKDYKIEVKDRKKELISIWKMIANAELIITDRLHGMIFAALLGTPCIVLNTYNHKLRGQYEWIKHLNYIYCVDMDENIINDTVDTAMKTNVIRMRTDEFSRYFDLIIKCIRE</sequence>
<evidence type="ECO:0000259" key="2">
    <source>
        <dbReference type="Pfam" id="PF04230"/>
    </source>
</evidence>
<keyword evidence="1" id="KW-1133">Transmembrane helix</keyword>
<dbReference type="InterPro" id="IPR007345">
    <property type="entry name" value="Polysacch_pyruvyl_Trfase"/>
</dbReference>
<name>A0A927YPP4_9FIRM</name>
<dbReference type="Proteomes" id="UP000766246">
    <property type="component" value="Unassembled WGS sequence"/>
</dbReference>
<accession>A0A927YPP4</accession>
<dbReference type="EMBL" id="SVER01000004">
    <property type="protein sequence ID" value="MBE5918586.1"/>
    <property type="molecule type" value="Genomic_DNA"/>
</dbReference>
<evidence type="ECO:0000313" key="3">
    <source>
        <dbReference type="EMBL" id="MBE5918586.1"/>
    </source>
</evidence>
<organism evidence="3 4">
    <name type="scientific">Pseudobutyrivibrio ruminis</name>
    <dbReference type="NCBI Taxonomy" id="46206"/>
    <lineage>
        <taxon>Bacteria</taxon>
        <taxon>Bacillati</taxon>
        <taxon>Bacillota</taxon>
        <taxon>Clostridia</taxon>
        <taxon>Lachnospirales</taxon>
        <taxon>Lachnospiraceae</taxon>
        <taxon>Pseudobutyrivibrio</taxon>
    </lineage>
</organism>
<evidence type="ECO:0000313" key="4">
    <source>
        <dbReference type="Proteomes" id="UP000766246"/>
    </source>
</evidence>